<evidence type="ECO:0000313" key="2">
    <source>
        <dbReference type="EMBL" id="SIR88508.1"/>
    </source>
</evidence>
<dbReference type="EMBL" id="FTNO01000006">
    <property type="protein sequence ID" value="SIR88508.1"/>
    <property type="molecule type" value="Genomic_DNA"/>
</dbReference>
<name>A0A1N7EKI4_9EURY</name>
<dbReference type="Pfam" id="PF10117">
    <property type="entry name" value="McrBC"/>
    <property type="match status" value="1"/>
</dbReference>
<dbReference type="AlphaFoldDB" id="A0A1N7EKI4"/>
<feature type="region of interest" description="Disordered" evidence="1">
    <location>
        <begin position="1"/>
        <end position="34"/>
    </location>
</feature>
<keyword evidence="3" id="KW-1185">Reference proteome</keyword>
<dbReference type="OrthoDB" id="307807at2157"/>
<dbReference type="InterPro" id="IPR019292">
    <property type="entry name" value="McrC"/>
</dbReference>
<dbReference type="PANTHER" id="PTHR38733:SF1">
    <property type="entry name" value="TYPE IV METHYL-DIRECTED RESTRICTION ENZYME ECOKMCRBC"/>
    <property type="match status" value="1"/>
</dbReference>
<dbReference type="RefSeq" id="WP_076432523.1">
    <property type="nucleotide sequence ID" value="NZ_FTNO01000006.1"/>
</dbReference>
<reference evidence="3" key="1">
    <citation type="submission" date="2017-01" db="EMBL/GenBank/DDBJ databases">
        <authorList>
            <person name="Varghese N."/>
            <person name="Submissions S."/>
        </authorList>
    </citation>
    <scope>NUCLEOTIDE SEQUENCE [LARGE SCALE GENOMIC DNA]</scope>
    <source>
        <strain evidence="3">CGMCC 1.7737</strain>
    </source>
</reference>
<accession>A0A1N7EKI4</accession>
<gene>
    <name evidence="2" type="ORF">SAMN05421858_4330</name>
</gene>
<dbReference type="PANTHER" id="PTHR38733">
    <property type="entry name" value="PROTEIN MCRC"/>
    <property type="match status" value="1"/>
</dbReference>
<dbReference type="Proteomes" id="UP000186914">
    <property type="component" value="Unassembled WGS sequence"/>
</dbReference>
<proteinExistence type="predicted"/>
<evidence type="ECO:0000313" key="3">
    <source>
        <dbReference type="Proteomes" id="UP000186914"/>
    </source>
</evidence>
<sequence>MTEITPVGYLGPPINRTDAGETVPPSDPISLEEHDRTDPFEISREDAVFLESLEERCRANPLNISFTSDGKAIIKTSSHVGVLTLPSGVQIEVTPKQTVTRLLWALKYAFDTPVDSLEFETEFTGASSFFDAIGVLFQAELQSVLAQGLHREYVRTHSVRDHVQGRIDVQRQLQRPAAVTTDFAATHDDFTADNLLNQAVLAATRILVTLVRDSRLSSRLHYQEQRLREFVSVENVSPRDVDRIELSRLNDHYEALLGLTHLVLDREFFDDVRAGDRRSLALFVNMNDVFERIVERAFTAAAQELGDFTVEGQASIPNVVEGPHAVSMRPDVFVTRSDGTPVLVVDAKWKTGSASSSDVYQLTSYILALEVSGVLIYPGRDDRIAEESRVMNEYRLRSGALATNAAVESYDDYAAAIESSALQFLKESAKQ</sequence>
<protein>
    <submittedName>
        <fullName evidence="2">5-methylcytosine-specific restriction enzyme subunit McrC</fullName>
    </submittedName>
</protein>
<evidence type="ECO:0000256" key="1">
    <source>
        <dbReference type="SAM" id="MobiDB-lite"/>
    </source>
</evidence>
<organism evidence="2 3">
    <name type="scientific">Haladaptatus litoreus</name>
    <dbReference type="NCBI Taxonomy" id="553468"/>
    <lineage>
        <taxon>Archaea</taxon>
        <taxon>Methanobacteriati</taxon>
        <taxon>Methanobacteriota</taxon>
        <taxon>Stenosarchaea group</taxon>
        <taxon>Halobacteria</taxon>
        <taxon>Halobacteriales</taxon>
        <taxon>Haladaptataceae</taxon>
        <taxon>Haladaptatus</taxon>
    </lineage>
</organism>